<evidence type="ECO:0000313" key="7">
    <source>
        <dbReference type="EMBL" id="AKO65667.1"/>
    </source>
</evidence>
<evidence type="ECO:0000313" key="8">
    <source>
        <dbReference type="Proteomes" id="UP000066549"/>
    </source>
</evidence>
<dbReference type="InterPro" id="IPR005495">
    <property type="entry name" value="LptG/LptF_permease"/>
</dbReference>
<proteinExistence type="predicted"/>
<dbReference type="GO" id="GO:0043190">
    <property type="term" value="C:ATP-binding cassette (ABC) transporter complex"/>
    <property type="evidence" value="ECO:0007669"/>
    <property type="project" value="InterPro"/>
</dbReference>
<evidence type="ECO:0000256" key="4">
    <source>
        <dbReference type="ARBA" id="ARBA00022989"/>
    </source>
</evidence>
<accession>A0A0H4JAY7</accession>
<protein>
    <submittedName>
        <fullName evidence="7">Permease</fullName>
    </submittedName>
</protein>
<name>A0A0H4JAY7_9PROT</name>
<dbReference type="Pfam" id="PF03739">
    <property type="entry name" value="LptF_LptG"/>
    <property type="match status" value="1"/>
</dbReference>
<feature type="transmembrane region" description="Helical" evidence="6">
    <location>
        <begin position="49"/>
        <end position="74"/>
    </location>
</feature>
<feature type="transmembrane region" description="Helical" evidence="6">
    <location>
        <begin position="95"/>
        <end position="116"/>
    </location>
</feature>
<keyword evidence="2" id="KW-1003">Cell membrane</keyword>
<feature type="transmembrane region" description="Helical" evidence="6">
    <location>
        <begin position="331"/>
        <end position="352"/>
    </location>
</feature>
<feature type="transmembrane region" description="Helical" evidence="6">
    <location>
        <begin position="12"/>
        <end position="29"/>
    </location>
</feature>
<dbReference type="PANTHER" id="PTHR33529">
    <property type="entry name" value="SLR0882 PROTEIN-RELATED"/>
    <property type="match status" value="1"/>
</dbReference>
<reference evidence="7 8" key="1">
    <citation type="submission" date="2015-03" db="EMBL/GenBank/DDBJ databases">
        <title>Comparative analysis of the OM43 clade including a novel species from Red Sea uncovers genomic and metabolic diversity among marine methylotrophs.</title>
        <authorList>
            <person name="Jimenez-Infante F."/>
            <person name="Ngugi D.K."/>
            <person name="Vinu M."/>
            <person name="Alam I."/>
            <person name="Kamau A."/>
            <person name="Blom J."/>
            <person name="Bajic V.B."/>
            <person name="Stingl U."/>
        </authorList>
    </citation>
    <scope>NUCLEOTIDE SEQUENCE [LARGE SCALE GENOMIC DNA]</scope>
    <source>
        <strain evidence="7 8">MBRSH7</strain>
    </source>
</reference>
<dbReference type="GO" id="GO:0015920">
    <property type="term" value="P:lipopolysaccharide transport"/>
    <property type="evidence" value="ECO:0007669"/>
    <property type="project" value="TreeGrafter"/>
</dbReference>
<dbReference type="OrthoDB" id="9776227at2"/>
<dbReference type="EMBL" id="CP011002">
    <property type="protein sequence ID" value="AKO65667.1"/>
    <property type="molecule type" value="Genomic_DNA"/>
</dbReference>
<evidence type="ECO:0000256" key="3">
    <source>
        <dbReference type="ARBA" id="ARBA00022692"/>
    </source>
</evidence>
<dbReference type="Proteomes" id="UP000066549">
    <property type="component" value="Chromosome"/>
</dbReference>
<gene>
    <name evidence="7" type="ORF">VI33_02705</name>
</gene>
<organism evidence="7 8">
    <name type="scientific">Methylophilales bacterium MBRS-H7</name>
    <dbReference type="NCBI Taxonomy" id="1623450"/>
    <lineage>
        <taxon>Bacteria</taxon>
        <taxon>Pseudomonadati</taxon>
        <taxon>Pseudomonadota</taxon>
        <taxon>Betaproteobacteria</taxon>
        <taxon>Nitrosomonadales</taxon>
        <taxon>OM43 clade</taxon>
    </lineage>
</organism>
<comment type="subcellular location">
    <subcellularLocation>
        <location evidence="1">Cell membrane</location>
        <topology evidence="1">Multi-pass membrane protein</topology>
    </subcellularLocation>
</comment>
<keyword evidence="3 6" id="KW-0812">Transmembrane</keyword>
<feature type="transmembrane region" description="Helical" evidence="6">
    <location>
        <begin position="302"/>
        <end position="319"/>
    </location>
</feature>
<keyword evidence="8" id="KW-1185">Reference proteome</keyword>
<evidence type="ECO:0000256" key="1">
    <source>
        <dbReference type="ARBA" id="ARBA00004651"/>
    </source>
</evidence>
<dbReference type="InterPro" id="IPR030923">
    <property type="entry name" value="LptG"/>
</dbReference>
<feature type="transmembrane region" description="Helical" evidence="6">
    <location>
        <begin position="272"/>
        <end position="290"/>
    </location>
</feature>
<dbReference type="AlphaFoldDB" id="A0A0H4JAY7"/>
<keyword evidence="4 6" id="KW-1133">Transmembrane helix</keyword>
<dbReference type="PANTHER" id="PTHR33529:SF2">
    <property type="entry name" value="LIPOPOLYSACCHARIDE EXPORT SYSTEM PERMEASE PROTEIN LPTG"/>
    <property type="match status" value="1"/>
</dbReference>
<dbReference type="NCBIfam" id="TIGR04408">
    <property type="entry name" value="LptG_lptG"/>
    <property type="match status" value="1"/>
</dbReference>
<sequence length="355" mass="40479">MKLAKYINFEFFINISLVAIGLVFLFAFFDFLQEIGNLNSGKYDLSKIIVFITLSMPGHLYEIIPLSCLIGAMFTVGQLSGNSELVVMRTSGMSIIQIASSLIIVSLFFGVLTFMVGNLITPVSEKNAQQIKISSTDGSVTTDFKSGVWMKDGNNFVNIENVLPDASLRNIHIYEFDNDFSLRSIVDAEKGRYQNGIWELEKIKQSFILDEGFDVKTIPSGTWKSMIKPEMMNVLLISPDRMSIFDLYDFINYLKKNNQKTSRYEVSFWEKIIQPVMPIIMILFAVPFGFFQERSGGKYLKMFLGIIFGIVYQIMNSMLRHIGVLNDWEPIITAIIPSIVILGIAIYLMFYFERQ</sequence>
<evidence type="ECO:0000256" key="5">
    <source>
        <dbReference type="ARBA" id="ARBA00023136"/>
    </source>
</evidence>
<dbReference type="GO" id="GO:0055085">
    <property type="term" value="P:transmembrane transport"/>
    <property type="evidence" value="ECO:0007669"/>
    <property type="project" value="InterPro"/>
</dbReference>
<evidence type="ECO:0000256" key="6">
    <source>
        <dbReference type="SAM" id="Phobius"/>
    </source>
</evidence>
<keyword evidence="5 6" id="KW-0472">Membrane</keyword>
<evidence type="ECO:0000256" key="2">
    <source>
        <dbReference type="ARBA" id="ARBA00022475"/>
    </source>
</evidence>